<reference evidence="1" key="1">
    <citation type="submission" date="2018-05" db="EMBL/GenBank/DDBJ databases">
        <authorList>
            <person name="Lanie J.A."/>
            <person name="Ng W.-L."/>
            <person name="Kazmierczak K.M."/>
            <person name="Andrzejewski T.M."/>
            <person name="Davidsen T.M."/>
            <person name="Wayne K.J."/>
            <person name="Tettelin H."/>
            <person name="Glass J.I."/>
            <person name="Rusch D."/>
            <person name="Podicherti R."/>
            <person name="Tsui H.-C.T."/>
            <person name="Winkler M.E."/>
        </authorList>
    </citation>
    <scope>NUCLEOTIDE SEQUENCE</scope>
</reference>
<proteinExistence type="predicted"/>
<accession>A0A382Y3Q4</accession>
<dbReference type="SUPFAM" id="SSF52075">
    <property type="entry name" value="Outer arm dynein light chain 1"/>
    <property type="match status" value="1"/>
</dbReference>
<dbReference type="EMBL" id="UINC01172552">
    <property type="protein sequence ID" value="SVD77679.1"/>
    <property type="molecule type" value="Genomic_DNA"/>
</dbReference>
<dbReference type="Gene3D" id="3.80.10.10">
    <property type="entry name" value="Ribonuclease Inhibitor"/>
    <property type="match status" value="1"/>
</dbReference>
<gene>
    <name evidence="1" type="ORF">METZ01_LOCUS430533</name>
</gene>
<feature type="non-terminal residue" evidence="1">
    <location>
        <position position="1"/>
    </location>
</feature>
<sequence>NRVSDLSSLAELEKMLWLELDNNQVCDLSPLAGMKELKKLYMENNRVRILEPLLELTRLEIVQGKGNPASSSETLKLVKALPKCSIKVGSFNKVPTRRNRNPAP</sequence>
<name>A0A382Y3Q4_9ZZZZ</name>
<dbReference type="InterPro" id="IPR032675">
    <property type="entry name" value="LRR_dom_sf"/>
</dbReference>
<protein>
    <submittedName>
        <fullName evidence="1">Uncharacterized protein</fullName>
    </submittedName>
</protein>
<evidence type="ECO:0000313" key="1">
    <source>
        <dbReference type="EMBL" id="SVD77679.1"/>
    </source>
</evidence>
<dbReference type="AlphaFoldDB" id="A0A382Y3Q4"/>
<organism evidence="1">
    <name type="scientific">marine metagenome</name>
    <dbReference type="NCBI Taxonomy" id="408172"/>
    <lineage>
        <taxon>unclassified sequences</taxon>
        <taxon>metagenomes</taxon>
        <taxon>ecological metagenomes</taxon>
    </lineage>
</organism>